<organism evidence="1 2">
    <name type="scientific">Lentzea kristufekii</name>
    <dbReference type="NCBI Taxonomy" id="3095430"/>
    <lineage>
        <taxon>Bacteria</taxon>
        <taxon>Bacillati</taxon>
        <taxon>Actinomycetota</taxon>
        <taxon>Actinomycetes</taxon>
        <taxon>Pseudonocardiales</taxon>
        <taxon>Pseudonocardiaceae</taxon>
        <taxon>Lentzea</taxon>
    </lineage>
</organism>
<reference evidence="1 2" key="1">
    <citation type="submission" date="2023-11" db="EMBL/GenBank/DDBJ databases">
        <title>Lentzea sokolovensis, sp. nov., Lentzea kristufkii, sp. nov., and Lentzea miocenensis, sp. nov., rare actinobacteria from Sokolov Coal Basin, Miocene lacustrine sediment, Czech Republic.</title>
        <authorList>
            <person name="Lara A."/>
            <person name="Kotroba L."/>
            <person name="Nouioui I."/>
            <person name="Neumann-Schaal M."/>
            <person name="Mast Y."/>
            <person name="Chronakova A."/>
        </authorList>
    </citation>
    <scope>NUCLEOTIDE SEQUENCE [LARGE SCALE GENOMIC DNA]</scope>
    <source>
        <strain evidence="1 2">BCCO 10_0798</strain>
    </source>
</reference>
<sequence>MAAPRLGGDPHRLALVAVPYAVTAVPLLPDEIADWLLRLTPEAGFAVKQTVVEHPQVTAHYAPSAGYFPLPG</sequence>
<keyword evidence="2" id="KW-1185">Reference proteome</keyword>
<name>A0ABU4U8Z0_9PSEU</name>
<accession>A0ABU4U8Z0</accession>
<evidence type="ECO:0000313" key="2">
    <source>
        <dbReference type="Proteomes" id="UP001271792"/>
    </source>
</evidence>
<protein>
    <submittedName>
        <fullName evidence="1">Uncharacterized protein</fullName>
    </submittedName>
</protein>
<dbReference type="EMBL" id="JAXAVV010000077">
    <property type="protein sequence ID" value="MDX8056788.1"/>
    <property type="molecule type" value="Genomic_DNA"/>
</dbReference>
<comment type="caution">
    <text evidence="1">The sequence shown here is derived from an EMBL/GenBank/DDBJ whole genome shotgun (WGS) entry which is preliminary data.</text>
</comment>
<gene>
    <name evidence="1" type="ORF">SK571_46135</name>
</gene>
<dbReference type="Proteomes" id="UP001271792">
    <property type="component" value="Unassembled WGS sequence"/>
</dbReference>
<dbReference type="RefSeq" id="WP_319990424.1">
    <property type="nucleotide sequence ID" value="NZ_JAXAVV010000077.1"/>
</dbReference>
<reference evidence="1 2" key="2">
    <citation type="submission" date="2023-11" db="EMBL/GenBank/DDBJ databases">
        <authorList>
            <person name="Lara A.C."/>
            <person name="Chronakova A."/>
        </authorList>
    </citation>
    <scope>NUCLEOTIDE SEQUENCE [LARGE SCALE GENOMIC DNA]</scope>
    <source>
        <strain evidence="1 2">BCCO 10_0798</strain>
    </source>
</reference>
<evidence type="ECO:0000313" key="1">
    <source>
        <dbReference type="EMBL" id="MDX8056788.1"/>
    </source>
</evidence>
<proteinExistence type="predicted"/>